<keyword evidence="9" id="KW-1185">Reference proteome</keyword>
<dbReference type="PANTHER" id="PTHR43779">
    <property type="entry name" value="DIOXYGENASE RV0097-RELATED"/>
    <property type="match status" value="1"/>
</dbReference>
<gene>
    <name evidence="8" type="ORF">TTHERM_00823780</name>
</gene>
<evidence type="ECO:0000256" key="2">
    <source>
        <dbReference type="ARBA" id="ARBA00005896"/>
    </source>
</evidence>
<keyword evidence="4 8" id="KW-0223">Dioxygenase</keyword>
<dbReference type="EMBL" id="GG662466">
    <property type="protein sequence ID" value="EAR83817.2"/>
    <property type="molecule type" value="Genomic_DNA"/>
</dbReference>
<dbReference type="PANTHER" id="PTHR43779:SF2">
    <property type="entry name" value="ALPHA-KETOGLUTARATE-DEPENDENT XANTHINE DIOXYGENASE XAN1"/>
    <property type="match status" value="1"/>
</dbReference>
<dbReference type="AlphaFoldDB" id="I7M5Y6"/>
<dbReference type="OrthoDB" id="409565at2759"/>
<evidence type="ECO:0000313" key="9">
    <source>
        <dbReference type="Proteomes" id="UP000009168"/>
    </source>
</evidence>
<evidence type="ECO:0000256" key="4">
    <source>
        <dbReference type="ARBA" id="ARBA00022964"/>
    </source>
</evidence>
<feature type="domain" description="TauD/TfdA-like" evidence="7">
    <location>
        <begin position="14"/>
        <end position="263"/>
    </location>
</feature>
<dbReference type="GeneID" id="7842715"/>
<evidence type="ECO:0000313" key="8">
    <source>
        <dbReference type="EMBL" id="EAR83817.2"/>
    </source>
</evidence>
<dbReference type="STRING" id="312017.I7M5Y6"/>
<dbReference type="Proteomes" id="UP000009168">
    <property type="component" value="Unassembled WGS sequence"/>
</dbReference>
<dbReference type="GO" id="GO:0051213">
    <property type="term" value="F:dioxygenase activity"/>
    <property type="evidence" value="ECO:0007669"/>
    <property type="project" value="UniProtKB-KW"/>
</dbReference>
<keyword evidence="3" id="KW-0479">Metal-binding</keyword>
<dbReference type="InterPro" id="IPR003819">
    <property type="entry name" value="TauD/TfdA-like"/>
</dbReference>
<evidence type="ECO:0000259" key="7">
    <source>
        <dbReference type="Pfam" id="PF02668"/>
    </source>
</evidence>
<name>I7M5Y6_TETTS</name>
<dbReference type="InterPro" id="IPR051178">
    <property type="entry name" value="TfdA_dioxygenase"/>
</dbReference>
<dbReference type="InParanoid" id="I7M5Y6"/>
<dbReference type="KEGG" id="tet:TTHERM_00823780"/>
<organism evidence="8 9">
    <name type="scientific">Tetrahymena thermophila (strain SB210)</name>
    <dbReference type="NCBI Taxonomy" id="312017"/>
    <lineage>
        <taxon>Eukaryota</taxon>
        <taxon>Sar</taxon>
        <taxon>Alveolata</taxon>
        <taxon>Ciliophora</taxon>
        <taxon>Intramacronucleata</taxon>
        <taxon>Oligohymenophorea</taxon>
        <taxon>Hymenostomatida</taxon>
        <taxon>Tetrahymenina</taxon>
        <taxon>Tetrahymenidae</taxon>
        <taxon>Tetrahymena</taxon>
    </lineage>
</organism>
<accession>I7M5Y6</accession>
<sequence>MSEVKSQLGYTITGVDLNNLTEEQFKNIQEALWTHGMICIKNQSLDTQQQIEFTEKWGKLVILPPYYAFDNRDPQYPAIVRVGNVRLDGSVKPNSKDAEYWHKDGNFRQPGENFIISILVPKEIAQVGGQTGYACSEQVLKDLPENIKEKLEGAQIIVRTQTISDFKDAKPEEHLPEAHHPVFAPHPITGRKVFNITQKNQNDVILKDGNRIDSKDINPEIENSYKIHGHQWEMGDVVIWDNIRVIHRSMGGFGNNRRLLFRTQAQIQY</sequence>
<dbReference type="GO" id="GO:0046872">
    <property type="term" value="F:metal ion binding"/>
    <property type="evidence" value="ECO:0007669"/>
    <property type="project" value="UniProtKB-KW"/>
</dbReference>
<evidence type="ECO:0000256" key="3">
    <source>
        <dbReference type="ARBA" id="ARBA00022723"/>
    </source>
</evidence>
<evidence type="ECO:0000256" key="1">
    <source>
        <dbReference type="ARBA" id="ARBA00001954"/>
    </source>
</evidence>
<proteinExistence type="inferred from homology"/>
<dbReference type="InterPro" id="IPR042098">
    <property type="entry name" value="TauD-like_sf"/>
</dbReference>
<evidence type="ECO:0000256" key="5">
    <source>
        <dbReference type="ARBA" id="ARBA00023002"/>
    </source>
</evidence>
<dbReference type="Pfam" id="PF02668">
    <property type="entry name" value="TauD"/>
    <property type="match status" value="1"/>
</dbReference>
<protein>
    <submittedName>
        <fullName evidence="8">Taurine catabolism dioxygenase, TauD/TfdA family protein</fullName>
    </submittedName>
</protein>
<comment type="similarity">
    <text evidence="2">Belongs to the TfdA dioxygenase family.</text>
</comment>
<dbReference type="SUPFAM" id="SSF51197">
    <property type="entry name" value="Clavaminate synthase-like"/>
    <property type="match status" value="1"/>
</dbReference>
<dbReference type="eggNOG" id="ENOG502S2D7">
    <property type="taxonomic scope" value="Eukaryota"/>
</dbReference>
<keyword evidence="6" id="KW-0408">Iron</keyword>
<dbReference type="RefSeq" id="XP_001031480.2">
    <property type="nucleotide sequence ID" value="XM_001031480.2"/>
</dbReference>
<dbReference type="Gene3D" id="3.60.130.10">
    <property type="entry name" value="Clavaminate synthase-like"/>
    <property type="match status" value="1"/>
</dbReference>
<evidence type="ECO:0000256" key="6">
    <source>
        <dbReference type="ARBA" id="ARBA00023004"/>
    </source>
</evidence>
<reference evidence="9" key="1">
    <citation type="journal article" date="2006" name="PLoS Biol.">
        <title>Macronuclear genome sequence of the ciliate Tetrahymena thermophila, a model eukaryote.</title>
        <authorList>
            <person name="Eisen J.A."/>
            <person name="Coyne R.S."/>
            <person name="Wu M."/>
            <person name="Wu D."/>
            <person name="Thiagarajan M."/>
            <person name="Wortman J.R."/>
            <person name="Badger J.H."/>
            <person name="Ren Q."/>
            <person name="Amedeo P."/>
            <person name="Jones K.M."/>
            <person name="Tallon L.J."/>
            <person name="Delcher A.L."/>
            <person name="Salzberg S.L."/>
            <person name="Silva J.C."/>
            <person name="Haas B.J."/>
            <person name="Majoros W.H."/>
            <person name="Farzad M."/>
            <person name="Carlton J.M."/>
            <person name="Smith R.K. Jr."/>
            <person name="Garg J."/>
            <person name="Pearlman R.E."/>
            <person name="Karrer K.M."/>
            <person name="Sun L."/>
            <person name="Manning G."/>
            <person name="Elde N.C."/>
            <person name="Turkewitz A.P."/>
            <person name="Asai D.J."/>
            <person name="Wilkes D.E."/>
            <person name="Wang Y."/>
            <person name="Cai H."/>
            <person name="Collins K."/>
            <person name="Stewart B.A."/>
            <person name="Lee S.R."/>
            <person name="Wilamowska K."/>
            <person name="Weinberg Z."/>
            <person name="Ruzzo W.L."/>
            <person name="Wloga D."/>
            <person name="Gaertig J."/>
            <person name="Frankel J."/>
            <person name="Tsao C.-C."/>
            <person name="Gorovsky M.A."/>
            <person name="Keeling P.J."/>
            <person name="Waller R.F."/>
            <person name="Patron N.J."/>
            <person name="Cherry J.M."/>
            <person name="Stover N.A."/>
            <person name="Krieger C.J."/>
            <person name="del Toro C."/>
            <person name="Ryder H.F."/>
            <person name="Williamson S.C."/>
            <person name="Barbeau R.A."/>
            <person name="Hamilton E.P."/>
            <person name="Orias E."/>
        </authorList>
    </citation>
    <scope>NUCLEOTIDE SEQUENCE [LARGE SCALE GENOMIC DNA]</scope>
    <source>
        <strain evidence="9">SB210</strain>
    </source>
</reference>
<comment type="cofactor">
    <cofactor evidence="1">
        <name>Fe(2+)</name>
        <dbReference type="ChEBI" id="CHEBI:29033"/>
    </cofactor>
</comment>
<keyword evidence="5" id="KW-0560">Oxidoreductase</keyword>